<evidence type="ECO:0000313" key="4">
    <source>
        <dbReference type="Proteomes" id="UP000276309"/>
    </source>
</evidence>
<dbReference type="Pfam" id="PF14289">
    <property type="entry name" value="DUF4369"/>
    <property type="match status" value="1"/>
</dbReference>
<dbReference type="EMBL" id="CP032050">
    <property type="protein sequence ID" value="AYN67057.1"/>
    <property type="molecule type" value="Genomic_DNA"/>
</dbReference>
<dbReference type="Proteomes" id="UP000276309">
    <property type="component" value="Chromosome"/>
</dbReference>
<dbReference type="RefSeq" id="WP_121848107.1">
    <property type="nucleotide sequence ID" value="NZ_CP032050.1"/>
</dbReference>
<proteinExistence type="predicted"/>
<gene>
    <name evidence="3" type="ORF">D1013_06590</name>
</gene>
<feature type="domain" description="DUF4369" evidence="2">
    <location>
        <begin position="27"/>
        <end position="125"/>
    </location>
</feature>
<protein>
    <submittedName>
        <fullName evidence="3">DUF4369 domain-containing protein</fullName>
    </submittedName>
</protein>
<dbReference type="OrthoDB" id="1143206at2"/>
<dbReference type="InterPro" id="IPR025380">
    <property type="entry name" value="DUF4369"/>
</dbReference>
<name>A0A3G2L455_9FLAO</name>
<organism evidence="3 4">
    <name type="scientific">Euzebyella marina</name>
    <dbReference type="NCBI Taxonomy" id="1761453"/>
    <lineage>
        <taxon>Bacteria</taxon>
        <taxon>Pseudomonadati</taxon>
        <taxon>Bacteroidota</taxon>
        <taxon>Flavobacteriia</taxon>
        <taxon>Flavobacteriales</taxon>
        <taxon>Flavobacteriaceae</taxon>
        <taxon>Euzebyella</taxon>
    </lineage>
</organism>
<evidence type="ECO:0000256" key="1">
    <source>
        <dbReference type="SAM" id="SignalP"/>
    </source>
</evidence>
<sequence>MQKISLLALLGLLIISCSSEGSKKTMIVNGNVKGLKKGTLFLQHIGDSTLTTVDSLLVEGDGSFQFETELESPEIFYLYLRKKDANEINDRITFFGEPGTVTINTSWNTFDMNPKISGSETQKKLEEYQKTMSRFNLKNLELLQVAASQENALDSLQLDSLQVLSDRNLKRGYAFALNFALNNKDSYIAPYIALNEVGDANVIYLDSIYNSLSEEVAESKYGIRLKNHLENIKK</sequence>
<feature type="chain" id="PRO_5018161883" evidence="1">
    <location>
        <begin position="22"/>
        <end position="234"/>
    </location>
</feature>
<reference evidence="3 4" key="1">
    <citation type="submission" date="2018-08" db="EMBL/GenBank/DDBJ databases">
        <title>The reduced genetic potential of extracellular carbohydrate catabolism in Euzebyella marina RN62, a Flavobacteriia bacterium isolated from the hadal water.</title>
        <authorList>
            <person name="Xue C."/>
        </authorList>
    </citation>
    <scope>NUCLEOTIDE SEQUENCE [LARGE SCALE GENOMIC DNA]</scope>
    <source>
        <strain evidence="3 4">RN62</strain>
    </source>
</reference>
<keyword evidence="4" id="KW-1185">Reference proteome</keyword>
<dbReference type="AlphaFoldDB" id="A0A3G2L455"/>
<evidence type="ECO:0000259" key="2">
    <source>
        <dbReference type="Pfam" id="PF14289"/>
    </source>
</evidence>
<keyword evidence="1" id="KW-0732">Signal</keyword>
<accession>A0A3G2L455</accession>
<dbReference type="PROSITE" id="PS51257">
    <property type="entry name" value="PROKAR_LIPOPROTEIN"/>
    <property type="match status" value="1"/>
</dbReference>
<evidence type="ECO:0000313" key="3">
    <source>
        <dbReference type="EMBL" id="AYN67057.1"/>
    </source>
</evidence>
<dbReference type="KEGG" id="emar:D1013_06590"/>
<feature type="signal peptide" evidence="1">
    <location>
        <begin position="1"/>
        <end position="21"/>
    </location>
</feature>